<organism evidence="1 2">
    <name type="scientific">Fusarium solani subsp. cucurbitae</name>
    <name type="common">Neocosmosporum cucurbitae</name>
    <dbReference type="NCBI Taxonomy" id="2747967"/>
    <lineage>
        <taxon>Eukaryota</taxon>
        <taxon>Fungi</taxon>
        <taxon>Dikarya</taxon>
        <taxon>Ascomycota</taxon>
        <taxon>Pezizomycotina</taxon>
        <taxon>Sordariomycetes</taxon>
        <taxon>Hypocreomycetidae</taxon>
        <taxon>Hypocreales</taxon>
        <taxon>Nectriaceae</taxon>
        <taxon>Fusarium</taxon>
        <taxon>Fusarium solani species complex</taxon>
    </lineage>
</organism>
<dbReference type="EMBL" id="CP090035">
    <property type="protein sequence ID" value="UPK96146.1"/>
    <property type="molecule type" value="Genomic_DNA"/>
</dbReference>
<proteinExistence type="predicted"/>
<evidence type="ECO:0000313" key="2">
    <source>
        <dbReference type="Proteomes" id="UP000830768"/>
    </source>
</evidence>
<protein>
    <submittedName>
        <fullName evidence="1">Uncharacterized protein</fullName>
    </submittedName>
</protein>
<gene>
    <name evidence="1" type="ORF">LCI18_007081</name>
</gene>
<name>A0ACD3Z4L5_FUSSC</name>
<accession>A0ACD3Z4L5</accession>
<evidence type="ECO:0000313" key="1">
    <source>
        <dbReference type="EMBL" id="UPK96146.1"/>
    </source>
</evidence>
<sequence length="578" mass="64402">MTPLLPRYDSSEFFDWFDPSSALKYFDRGEEVFDDSLGDSWRLFEVFNRSSPRDWVSPIQLAVGVCGDAESDHKNCSEACSRQSDMFDSWVLIRHCLTLASLSLAGESFSGLEESSIDLVNDALHYFSVQDATEFPGELILNQTFECALASCQTDAGECRMKELNSSYIVDGRVHWNIMADSLTKMCEGIEVNVNSDVAGPGVLILYFIQMGKALYAWAYIVLPKIFNAMAAFTRFLGRILHSFGFKRGIIANRHSISKRLEKTNLAHATSTFLVEFHEAQCFFVISIEIALLYSGSRASSSGSTNRVALLLFSNLLSIFACVGAWPILLTQASLRRSHLDSFYYLTLSTVAMALAFATSHKAVYPDIDESHKLFAGQNMISECGNNTSLRSFCLTSGDTSIESIMLLSASGIRYLFLLISLFWFPKLLELSAKITWLHKKPKPATEQQRKATCLARGVLVGIAIIFFLATDGIAMAFIVYSLYDLHNIRLELDLGDWGVGQVIAVLVWAPVTSKYLYLIMFGVEKGFVYRLSRAFMVVKRPIGIESDDEEYTAPVPKPGVEPDGTPLMPVDRNTAGW</sequence>
<keyword evidence="2" id="KW-1185">Reference proteome</keyword>
<reference evidence="1" key="1">
    <citation type="submission" date="2021-11" db="EMBL/GenBank/DDBJ databases">
        <title>Fusarium solani-melongenae Genome sequencing and assembly.</title>
        <authorList>
            <person name="Xie S."/>
            <person name="Huang L."/>
            <person name="Zhang X."/>
        </authorList>
    </citation>
    <scope>NUCLEOTIDE SEQUENCE</scope>
    <source>
        <strain evidence="1">CRI 24-3</strain>
    </source>
</reference>
<dbReference type="Proteomes" id="UP000830768">
    <property type="component" value="Chromosome 6"/>
</dbReference>